<accession>A0A1Y3BTS5</accession>
<feature type="non-terminal residue" evidence="1">
    <location>
        <position position="76"/>
    </location>
</feature>
<evidence type="ECO:0008006" key="3">
    <source>
        <dbReference type="Google" id="ProtNLM"/>
    </source>
</evidence>
<comment type="caution">
    <text evidence="1">The sequence shown here is derived from an EMBL/GenBank/DDBJ whole genome shotgun (WGS) entry which is preliminary data.</text>
</comment>
<keyword evidence="2" id="KW-1185">Reference proteome</keyword>
<evidence type="ECO:0000313" key="2">
    <source>
        <dbReference type="Proteomes" id="UP000194236"/>
    </source>
</evidence>
<dbReference type="EMBL" id="MUJZ01003874">
    <property type="protein sequence ID" value="OTF83394.1"/>
    <property type="molecule type" value="Genomic_DNA"/>
</dbReference>
<sequence>MNRNLVIKDVEIFLDRDRKIFEMGEMVHGKLRIAFQGELHLSKLMIGIVCMSKIRNADDTFDQKKLLEEFYELPRA</sequence>
<organism evidence="1 2">
    <name type="scientific">Euroglyphus maynei</name>
    <name type="common">Mayne's house dust mite</name>
    <dbReference type="NCBI Taxonomy" id="6958"/>
    <lineage>
        <taxon>Eukaryota</taxon>
        <taxon>Metazoa</taxon>
        <taxon>Ecdysozoa</taxon>
        <taxon>Arthropoda</taxon>
        <taxon>Chelicerata</taxon>
        <taxon>Arachnida</taxon>
        <taxon>Acari</taxon>
        <taxon>Acariformes</taxon>
        <taxon>Sarcoptiformes</taxon>
        <taxon>Astigmata</taxon>
        <taxon>Psoroptidia</taxon>
        <taxon>Analgoidea</taxon>
        <taxon>Pyroglyphidae</taxon>
        <taxon>Pyroglyphinae</taxon>
        <taxon>Euroglyphus</taxon>
    </lineage>
</organism>
<gene>
    <name evidence="1" type="ORF">BLA29_014296</name>
</gene>
<evidence type="ECO:0000313" key="1">
    <source>
        <dbReference type="EMBL" id="OTF83394.1"/>
    </source>
</evidence>
<reference evidence="1 2" key="1">
    <citation type="submission" date="2017-03" db="EMBL/GenBank/DDBJ databases">
        <title>Genome Survey of Euroglyphus maynei.</title>
        <authorList>
            <person name="Arlian L.G."/>
            <person name="Morgan M.S."/>
            <person name="Rider S.D."/>
        </authorList>
    </citation>
    <scope>NUCLEOTIDE SEQUENCE [LARGE SCALE GENOMIC DNA]</scope>
    <source>
        <strain evidence="1">Arlian Lab</strain>
        <tissue evidence="1">Whole body</tissue>
    </source>
</reference>
<proteinExistence type="predicted"/>
<protein>
    <recommendedName>
        <fullName evidence="3">Arrestin-like N-terminal domain-containing protein</fullName>
    </recommendedName>
</protein>
<name>A0A1Y3BTS5_EURMA</name>
<dbReference type="AlphaFoldDB" id="A0A1Y3BTS5"/>
<dbReference type="Proteomes" id="UP000194236">
    <property type="component" value="Unassembled WGS sequence"/>
</dbReference>